<dbReference type="Gene3D" id="3.40.50.1820">
    <property type="entry name" value="alpha/beta hydrolase"/>
    <property type="match status" value="1"/>
</dbReference>
<dbReference type="AlphaFoldDB" id="A0A553I0S1"/>
<feature type="region of interest" description="Disordered" evidence="1">
    <location>
        <begin position="1"/>
        <end position="20"/>
    </location>
</feature>
<dbReference type="Proteomes" id="UP000319160">
    <property type="component" value="Unassembled WGS sequence"/>
</dbReference>
<name>A0A553I0S1_9PEZI</name>
<evidence type="ECO:0008006" key="4">
    <source>
        <dbReference type="Google" id="ProtNLM"/>
    </source>
</evidence>
<dbReference type="SUPFAM" id="SSF53474">
    <property type="entry name" value="alpha/beta-Hydrolases"/>
    <property type="match status" value="1"/>
</dbReference>
<dbReference type="InterPro" id="IPR050471">
    <property type="entry name" value="AB_hydrolase"/>
</dbReference>
<dbReference type="OrthoDB" id="19657at2759"/>
<evidence type="ECO:0000256" key="1">
    <source>
        <dbReference type="SAM" id="MobiDB-lite"/>
    </source>
</evidence>
<sequence>MSSRAPYLEKPIKAPRPIGAQHHLSSGYPFQAARARGPEMTTVATFPSAEEVAKTDAFPTTLWRLEPHREGELPVAAGRGGPFKIHWEVHGEGDIKLIRHGSFRQAVDAWEAEFAYAAPHRIASLNLICTAAAIENTTSFSENMINRVTMLLPKSLDRTITYTASNVFPADWLEAPDDAVVPDETVSRCSAPEGGWPYRRFGSNYARFAAQEITKQRDLKGFTRQGFLLQMIAAGWHHKSAAQLREIGDKVGRERILVIHGTADKVISIPHGRKLIEYLQPGKSYIVDEMGHAPIVERTQWFNELLTEMCTTGEQLSGR</sequence>
<gene>
    <name evidence="2" type="ORF">FHL15_005185</name>
</gene>
<evidence type="ECO:0000313" key="3">
    <source>
        <dbReference type="Proteomes" id="UP000319160"/>
    </source>
</evidence>
<dbReference type="InterPro" id="IPR029058">
    <property type="entry name" value="AB_hydrolase_fold"/>
</dbReference>
<accession>A0A553I0S1</accession>
<dbReference type="EMBL" id="VFLP01000026">
    <property type="protein sequence ID" value="TRX93803.1"/>
    <property type="molecule type" value="Genomic_DNA"/>
</dbReference>
<dbReference type="PANTHER" id="PTHR43433">
    <property type="entry name" value="HYDROLASE, ALPHA/BETA FOLD FAMILY PROTEIN"/>
    <property type="match status" value="1"/>
</dbReference>
<reference evidence="3" key="1">
    <citation type="submission" date="2019-06" db="EMBL/GenBank/DDBJ databases">
        <title>Draft genome sequence of the griseofulvin-producing fungus Xylaria cubensis strain G536.</title>
        <authorList>
            <person name="Mead M.E."/>
            <person name="Raja H.A."/>
            <person name="Steenwyk J.L."/>
            <person name="Knowles S.L."/>
            <person name="Oberlies N.H."/>
            <person name="Rokas A."/>
        </authorList>
    </citation>
    <scope>NUCLEOTIDE SEQUENCE [LARGE SCALE GENOMIC DNA]</scope>
    <source>
        <strain evidence="3">G536</strain>
    </source>
</reference>
<dbReference type="PANTHER" id="PTHR43433:SF5">
    <property type="entry name" value="AB HYDROLASE-1 DOMAIN-CONTAINING PROTEIN"/>
    <property type="match status" value="1"/>
</dbReference>
<protein>
    <recommendedName>
        <fullName evidence="4">AB hydrolase-1 domain-containing protein</fullName>
    </recommendedName>
</protein>
<evidence type="ECO:0000313" key="2">
    <source>
        <dbReference type="EMBL" id="TRX93803.1"/>
    </source>
</evidence>
<keyword evidence="3" id="KW-1185">Reference proteome</keyword>
<comment type="caution">
    <text evidence="2">The sequence shown here is derived from an EMBL/GenBank/DDBJ whole genome shotgun (WGS) entry which is preliminary data.</text>
</comment>
<dbReference type="STRING" id="2512241.A0A553I0S1"/>
<proteinExistence type="predicted"/>
<organism evidence="2 3">
    <name type="scientific">Xylaria flabelliformis</name>
    <dbReference type="NCBI Taxonomy" id="2512241"/>
    <lineage>
        <taxon>Eukaryota</taxon>
        <taxon>Fungi</taxon>
        <taxon>Dikarya</taxon>
        <taxon>Ascomycota</taxon>
        <taxon>Pezizomycotina</taxon>
        <taxon>Sordariomycetes</taxon>
        <taxon>Xylariomycetidae</taxon>
        <taxon>Xylariales</taxon>
        <taxon>Xylariaceae</taxon>
        <taxon>Xylaria</taxon>
    </lineage>
</organism>